<sequence>MAQQYYADATADPESLLPETMEGTGPTGIATGNYEQYIDDHGGVPEGNNDYVKELEEERRTALEQVPDDVKKFIVAFHQAIIANDSTQISSMYESGWNRLTAQYYANEEWPEADLLSGLVGGDQVFLTLYRELYFRHVYAKLEPNVDDRFQSYENICELFNLLLNSEEPVALDLPIQWLWDMLDEFVYQFQSFTAWRADIKKKTEDEQALLADNPQIWSCYSVLNVLYSLVQRSRINEQLAAERAGQSPEQVAEIAGAYGAKPLYRNLGYFSLICLLRVHVLIGDPTLALQTLGNVELSGEALFTKITACHISTYYHVGFAYMTLGRFPDAIRSFVAALIYFNRMKSFHTRSYQYGSISRQCDRMYALLAISTTLAPGPVDEGTMSAMREKYGEQLLTMQRGGEDALPVYRELYLSAAPKFLSPIAPPYEDREQLQAWAAEEEILDPHVRHADLFLAGVQASLSAPTMRSFLKLYTSIDATKLASFLDEDEDDVLEKMMNLKCASRTYGHKEGSLLDGDRMVVGNLDFTINNDAVSVAETTTNKRYAGYFIRNAEHAQRVLETIRSAPLPITRPGQSNGASADAKSGARNAAAGGARGGPQAGGRGGQPPKTGGAARTSANPWAR</sequence>
<proteinExistence type="predicted"/>
<comment type="caution">
    <text evidence="1">The sequence shown here is derived from an EMBL/GenBank/DDBJ whole genome shotgun (WGS) entry which is preliminary data.</text>
</comment>
<evidence type="ECO:0000313" key="1">
    <source>
        <dbReference type="EMBL" id="KAJ9112856.1"/>
    </source>
</evidence>
<evidence type="ECO:0000313" key="2">
    <source>
        <dbReference type="Proteomes" id="UP001241377"/>
    </source>
</evidence>
<dbReference type="EMBL" id="JASBWR010000003">
    <property type="protein sequence ID" value="KAJ9112856.1"/>
    <property type="molecule type" value="Genomic_DNA"/>
</dbReference>
<dbReference type="Proteomes" id="UP001241377">
    <property type="component" value="Unassembled WGS sequence"/>
</dbReference>
<keyword evidence="2" id="KW-1185">Reference proteome</keyword>
<organism evidence="1 2">
    <name type="scientific">Naganishia cerealis</name>
    <dbReference type="NCBI Taxonomy" id="610337"/>
    <lineage>
        <taxon>Eukaryota</taxon>
        <taxon>Fungi</taxon>
        <taxon>Dikarya</taxon>
        <taxon>Basidiomycota</taxon>
        <taxon>Agaricomycotina</taxon>
        <taxon>Tremellomycetes</taxon>
        <taxon>Filobasidiales</taxon>
        <taxon>Filobasidiaceae</taxon>
        <taxon>Naganishia</taxon>
    </lineage>
</organism>
<name>A0ACC2WPV3_9TREE</name>
<protein>
    <submittedName>
        <fullName evidence="1">Uncharacterized protein</fullName>
    </submittedName>
</protein>
<gene>
    <name evidence="1" type="ORF">QFC19_000411</name>
</gene>
<accession>A0ACC2WPV3</accession>
<reference evidence="1" key="1">
    <citation type="submission" date="2023-04" db="EMBL/GenBank/DDBJ databases">
        <title>Draft Genome sequencing of Naganishia species isolated from polar environments using Oxford Nanopore Technology.</title>
        <authorList>
            <person name="Leo P."/>
            <person name="Venkateswaran K."/>
        </authorList>
    </citation>
    <scope>NUCLEOTIDE SEQUENCE</scope>
    <source>
        <strain evidence="1">MNA-CCFEE 5261</strain>
    </source>
</reference>